<keyword evidence="1" id="KW-0444">Lipid biosynthesis</keyword>
<dbReference type="GO" id="GO:0008780">
    <property type="term" value="F:acyl-[acyl-carrier-protein]-UDP-N-acetylglucosamine O-acyltransferase activity"/>
    <property type="evidence" value="ECO:0007669"/>
    <property type="project" value="InterPro"/>
</dbReference>
<dbReference type="SUPFAM" id="SSF51161">
    <property type="entry name" value="Trimeric LpxA-like enzymes"/>
    <property type="match status" value="1"/>
</dbReference>
<feature type="domain" description="UDP N-acetylglucosamine O-acyltransferase C-terminal" evidence="6">
    <location>
        <begin position="173"/>
        <end position="250"/>
    </location>
</feature>
<keyword evidence="2" id="KW-0441">Lipid A biosynthesis</keyword>
<dbReference type="GO" id="GO:0016020">
    <property type="term" value="C:membrane"/>
    <property type="evidence" value="ECO:0007669"/>
    <property type="project" value="GOC"/>
</dbReference>
<comment type="caution">
    <text evidence="7">The sequence shown here is derived from an EMBL/GenBank/DDBJ whole genome shotgun (WGS) entry which is preliminary data.</text>
</comment>
<dbReference type="PIRSF" id="PIRSF000456">
    <property type="entry name" value="UDP-GlcNAc_acltr"/>
    <property type="match status" value="1"/>
</dbReference>
<dbReference type="STRING" id="322095.HMPREF3185_00205"/>
<accession>A0A134BEE9</accession>
<keyword evidence="4" id="KW-0443">Lipid metabolism</keyword>
<dbReference type="Pfam" id="PF00132">
    <property type="entry name" value="Hexapep"/>
    <property type="match status" value="1"/>
</dbReference>
<evidence type="ECO:0000256" key="1">
    <source>
        <dbReference type="ARBA" id="ARBA00022516"/>
    </source>
</evidence>
<dbReference type="Proteomes" id="UP000070224">
    <property type="component" value="Unassembled WGS sequence"/>
</dbReference>
<dbReference type="Pfam" id="PF13720">
    <property type="entry name" value="Acetyltransf_11"/>
    <property type="match status" value="1"/>
</dbReference>
<protein>
    <submittedName>
        <fullName evidence="7">Putative acyl-[acyl-carrier-protein]-UDP-N-acetylglucosamine O-acyltransferase</fullName>
    </submittedName>
</protein>
<organism evidence="7 8">
    <name type="scientific">Porphyromonas somerae</name>
    <dbReference type="NCBI Taxonomy" id="322095"/>
    <lineage>
        <taxon>Bacteria</taxon>
        <taxon>Pseudomonadati</taxon>
        <taxon>Bacteroidota</taxon>
        <taxon>Bacteroidia</taxon>
        <taxon>Bacteroidales</taxon>
        <taxon>Porphyromonadaceae</taxon>
        <taxon>Porphyromonas</taxon>
    </lineage>
</organism>
<dbReference type="PANTHER" id="PTHR43480:SF1">
    <property type="entry name" value="ACYL-[ACYL-CARRIER-PROTEIN]--UDP-N-ACETYLGLUCOSAMINE O-ACYLTRANSFERASE, MITOCHONDRIAL-RELATED"/>
    <property type="match status" value="1"/>
</dbReference>
<keyword evidence="3 7" id="KW-0808">Transferase</keyword>
<dbReference type="NCBIfam" id="TIGR01852">
    <property type="entry name" value="lipid_A_lpxA"/>
    <property type="match status" value="1"/>
</dbReference>
<name>A0A134BEE9_9PORP</name>
<dbReference type="PANTHER" id="PTHR43480">
    <property type="entry name" value="ACYL-[ACYL-CARRIER-PROTEIN]--UDP-N-ACETYLGLUCOSAMINE O-ACYLTRANSFERASE"/>
    <property type="match status" value="1"/>
</dbReference>
<dbReference type="PATRIC" id="fig|322095.3.peg.203"/>
<evidence type="ECO:0000313" key="8">
    <source>
        <dbReference type="Proteomes" id="UP000070224"/>
    </source>
</evidence>
<reference evidence="8" key="1">
    <citation type="submission" date="2016-01" db="EMBL/GenBank/DDBJ databases">
        <authorList>
            <person name="Mitreva M."/>
            <person name="Pepin K.H."/>
            <person name="Mihindukulasuriya K.A."/>
            <person name="Fulton R."/>
            <person name="Fronick C."/>
            <person name="O'Laughlin M."/>
            <person name="Miner T."/>
            <person name="Herter B."/>
            <person name="Rosa B.A."/>
            <person name="Cordes M."/>
            <person name="Tomlinson C."/>
            <person name="Wollam A."/>
            <person name="Palsikar V.B."/>
            <person name="Mardis E.R."/>
            <person name="Wilson R.K."/>
        </authorList>
    </citation>
    <scope>NUCLEOTIDE SEQUENCE [LARGE SCALE GENOMIC DNA]</scope>
    <source>
        <strain evidence="8">KA00683</strain>
    </source>
</reference>
<dbReference type="InterPro" id="IPR037157">
    <property type="entry name" value="Acetyltransf_C_sf"/>
</dbReference>
<evidence type="ECO:0000256" key="2">
    <source>
        <dbReference type="ARBA" id="ARBA00022556"/>
    </source>
</evidence>
<evidence type="ECO:0000256" key="5">
    <source>
        <dbReference type="ARBA" id="ARBA00023315"/>
    </source>
</evidence>
<dbReference type="GO" id="GO:0009245">
    <property type="term" value="P:lipid A biosynthetic process"/>
    <property type="evidence" value="ECO:0007669"/>
    <property type="project" value="UniProtKB-KW"/>
</dbReference>
<dbReference type="NCBIfam" id="NF003657">
    <property type="entry name" value="PRK05289.1"/>
    <property type="match status" value="1"/>
</dbReference>
<evidence type="ECO:0000313" key="7">
    <source>
        <dbReference type="EMBL" id="KXB78327.1"/>
    </source>
</evidence>
<evidence type="ECO:0000256" key="4">
    <source>
        <dbReference type="ARBA" id="ARBA00023098"/>
    </source>
</evidence>
<dbReference type="InterPro" id="IPR029098">
    <property type="entry name" value="Acetyltransf_C"/>
</dbReference>
<evidence type="ECO:0000256" key="3">
    <source>
        <dbReference type="ARBA" id="ARBA00022679"/>
    </source>
</evidence>
<evidence type="ECO:0000259" key="6">
    <source>
        <dbReference type="Pfam" id="PF13720"/>
    </source>
</evidence>
<dbReference type="Gene3D" id="1.20.1180.10">
    <property type="entry name" value="Udp N-acetylglucosamine O-acyltransferase, C-terminal domain"/>
    <property type="match status" value="1"/>
</dbReference>
<proteinExistence type="predicted"/>
<keyword evidence="8" id="KW-1185">Reference proteome</keyword>
<dbReference type="InterPro" id="IPR010137">
    <property type="entry name" value="Lipid_A_LpxA"/>
</dbReference>
<sequence>MISPQAFIAPGAQIGARVTIYPFAYIEDDVVIGDDCTIYPHVSLMNGTRIGSGNTIYQNAVLGASPQDFSYKGEKSTLIIGDNNVIRENVVISRASRSDVSTVIGSGNILMEGTHISHNCQVGNQNVFGYAVKIACDCTIGSRSIFSSGVTAKPRCRIGDLAFILTGCRFGEDVPPFITVKDNPAVYAGIHAGMLSKAGIDERTQRHLAMAYRLVFNGKISLYDAILQIEEQVPDGPEVQQVIAFLRSSESLIMK</sequence>
<dbReference type="EMBL" id="LSDK01000014">
    <property type="protein sequence ID" value="KXB78327.1"/>
    <property type="molecule type" value="Genomic_DNA"/>
</dbReference>
<dbReference type="AlphaFoldDB" id="A0A134BEE9"/>
<keyword evidence="5 7" id="KW-0012">Acyltransferase</keyword>
<dbReference type="Gene3D" id="2.160.10.10">
    <property type="entry name" value="Hexapeptide repeat proteins"/>
    <property type="match status" value="1"/>
</dbReference>
<dbReference type="RefSeq" id="WP_060934813.1">
    <property type="nucleotide sequence ID" value="NZ_KQ960411.1"/>
</dbReference>
<dbReference type="InterPro" id="IPR001451">
    <property type="entry name" value="Hexapep"/>
</dbReference>
<dbReference type="InterPro" id="IPR011004">
    <property type="entry name" value="Trimer_LpxA-like_sf"/>
</dbReference>
<gene>
    <name evidence="7" type="ORF">HMPREF3185_00205</name>
</gene>
<dbReference type="OrthoDB" id="9807278at2"/>